<name>A0A6A4KUG9_9ERIC</name>
<evidence type="ECO:0000313" key="7">
    <source>
        <dbReference type="Proteomes" id="UP000428333"/>
    </source>
</evidence>
<dbReference type="Pfam" id="PF00332">
    <property type="entry name" value="Glyco_hydro_17"/>
    <property type="match status" value="2"/>
</dbReference>
<evidence type="ECO:0000256" key="3">
    <source>
        <dbReference type="ARBA" id="ARBA00023295"/>
    </source>
</evidence>
<comment type="similarity">
    <text evidence="1 4">Belongs to the glycosyl hydrolase 17 family.</text>
</comment>
<dbReference type="InterPro" id="IPR017853">
    <property type="entry name" value="GH"/>
</dbReference>
<reference evidence="6 7" key="1">
    <citation type="journal article" date="2019" name="Genome Biol. Evol.">
        <title>The Rhododendron genome and chromosomal organization provide insight into shared whole-genome duplications across the heath family (Ericaceae).</title>
        <authorList>
            <person name="Soza V.L."/>
            <person name="Lindsley D."/>
            <person name="Waalkes A."/>
            <person name="Ramage E."/>
            <person name="Patwardhan R.P."/>
            <person name="Burton J.N."/>
            <person name="Adey A."/>
            <person name="Kumar A."/>
            <person name="Qiu R."/>
            <person name="Shendure J."/>
            <person name="Hall B."/>
        </authorList>
    </citation>
    <scope>NUCLEOTIDE SEQUENCE [LARGE SCALE GENOMIC DNA]</scope>
    <source>
        <strain evidence="6">RSF 1966-606</strain>
    </source>
</reference>
<dbReference type="InterPro" id="IPR044965">
    <property type="entry name" value="Glyco_hydro_17_plant"/>
</dbReference>
<dbReference type="AlphaFoldDB" id="A0A6A4KUG9"/>
<keyword evidence="2 5" id="KW-0378">Hydrolase</keyword>
<evidence type="ECO:0000256" key="1">
    <source>
        <dbReference type="ARBA" id="ARBA00008773"/>
    </source>
</evidence>
<evidence type="ECO:0008006" key="8">
    <source>
        <dbReference type="Google" id="ProtNLM"/>
    </source>
</evidence>
<dbReference type="PANTHER" id="PTHR32227">
    <property type="entry name" value="GLUCAN ENDO-1,3-BETA-GLUCOSIDASE BG1-RELATED-RELATED"/>
    <property type="match status" value="1"/>
</dbReference>
<evidence type="ECO:0000256" key="2">
    <source>
        <dbReference type="ARBA" id="ARBA00022801"/>
    </source>
</evidence>
<dbReference type="Gene3D" id="3.20.20.80">
    <property type="entry name" value="Glycosidases"/>
    <property type="match status" value="2"/>
</dbReference>
<evidence type="ECO:0000256" key="5">
    <source>
        <dbReference type="RuleBase" id="RU004336"/>
    </source>
</evidence>
<protein>
    <recommendedName>
        <fullName evidence="8">Glucan endo-1,3-beta-D-glucosidase</fullName>
    </recommendedName>
</protein>
<evidence type="ECO:0000256" key="4">
    <source>
        <dbReference type="RuleBase" id="RU004335"/>
    </source>
</evidence>
<dbReference type="OrthoDB" id="941679at2759"/>
<keyword evidence="7" id="KW-1185">Reference proteome</keyword>
<dbReference type="SUPFAM" id="SSF51445">
    <property type="entry name" value="(Trans)glycosidases"/>
    <property type="match status" value="1"/>
</dbReference>
<dbReference type="PROSITE" id="PS00587">
    <property type="entry name" value="GLYCOSYL_HYDROL_F17"/>
    <property type="match status" value="1"/>
</dbReference>
<feature type="non-terminal residue" evidence="6">
    <location>
        <position position="1"/>
    </location>
</feature>
<gene>
    <name evidence="6" type="ORF">C3L33_21666</name>
</gene>
<dbReference type="Proteomes" id="UP000428333">
    <property type="component" value="Linkage Group LG13"/>
</dbReference>
<proteinExistence type="inferred from homology"/>
<keyword evidence="3 5" id="KW-0326">Glycosidase</keyword>
<comment type="caution">
    <text evidence="6">The sequence shown here is derived from an EMBL/GenBank/DDBJ whole genome shotgun (WGS) entry which is preliminary data.</text>
</comment>
<dbReference type="InterPro" id="IPR000490">
    <property type="entry name" value="Glyco_hydro_17"/>
</dbReference>
<dbReference type="GO" id="GO:0004553">
    <property type="term" value="F:hydrolase activity, hydrolyzing O-glycosyl compounds"/>
    <property type="evidence" value="ECO:0007669"/>
    <property type="project" value="InterPro"/>
</dbReference>
<evidence type="ECO:0000313" key="6">
    <source>
        <dbReference type="EMBL" id="KAE9446438.1"/>
    </source>
</evidence>
<dbReference type="EMBL" id="QEFC01003757">
    <property type="protein sequence ID" value="KAE9446438.1"/>
    <property type="molecule type" value="Genomic_DNA"/>
</dbReference>
<accession>A0A6A4KUG9</accession>
<organism evidence="6 7">
    <name type="scientific">Rhododendron williamsianum</name>
    <dbReference type="NCBI Taxonomy" id="262921"/>
    <lineage>
        <taxon>Eukaryota</taxon>
        <taxon>Viridiplantae</taxon>
        <taxon>Streptophyta</taxon>
        <taxon>Embryophyta</taxon>
        <taxon>Tracheophyta</taxon>
        <taxon>Spermatophyta</taxon>
        <taxon>Magnoliopsida</taxon>
        <taxon>eudicotyledons</taxon>
        <taxon>Gunneridae</taxon>
        <taxon>Pentapetalae</taxon>
        <taxon>asterids</taxon>
        <taxon>Ericales</taxon>
        <taxon>Ericaceae</taxon>
        <taxon>Ericoideae</taxon>
        <taxon>Rhodoreae</taxon>
        <taxon>Rhododendron</taxon>
    </lineage>
</organism>
<sequence>MNRMELKMEIIQSLRLFDPSPEVLNALRGSNLRVSLGVRNEDLPSLASSPAAATRWVNRNVAPYKNNVSFGWITLGNEVIPGPFANCVAPAMNNIRNALRSIGLFRTKRTRAPIMVNVYPYFAYASDPAHISLNYATFSSQTPVVVDGPFKYFNLFDAQVDAYNAALEKINAGNVPIIVSETGWPTSGNYPYTSIPNAQTYNKNLINHVNRQGTPRKPSRIMDTFIFAMFNENQKHSGVEQNWGLFYPNTRPVYPLF</sequence>
<dbReference type="GO" id="GO:0005975">
    <property type="term" value="P:carbohydrate metabolic process"/>
    <property type="evidence" value="ECO:0007669"/>
    <property type="project" value="InterPro"/>
</dbReference>